<evidence type="ECO:0000313" key="2">
    <source>
        <dbReference type="Proteomes" id="UP000176404"/>
    </source>
</evidence>
<dbReference type="STRING" id="1802517.A2892_04590"/>
<protein>
    <submittedName>
        <fullName evidence="1">Uncharacterized protein</fullName>
    </submittedName>
</protein>
<dbReference type="AlphaFoldDB" id="A0A1F8B6C4"/>
<evidence type="ECO:0000313" key="1">
    <source>
        <dbReference type="EMBL" id="OGM59594.1"/>
    </source>
</evidence>
<sequence length="133" mass="15902">MVKPSQPWLPKIKPEKIIKLKYPQPSGKLQESPKKFELLHHPFNLKFKGRVRSWIEEEMRVRELILEDFLDKSDGKLVKLYFFPQEKAKKWLNQEEVLRTVHVGGKKKLRERLVEILVKFWEKSRALKGISVL</sequence>
<accession>A0A1F8B6C4</accession>
<gene>
    <name evidence="1" type="ORF">A2892_04590</name>
</gene>
<comment type="caution">
    <text evidence="1">The sequence shown here is derived from an EMBL/GenBank/DDBJ whole genome shotgun (WGS) entry which is preliminary data.</text>
</comment>
<proteinExistence type="predicted"/>
<organism evidence="1 2">
    <name type="scientific">Candidatus Woesebacteria bacterium RIFCSPLOWO2_01_FULL_39_10b</name>
    <dbReference type="NCBI Taxonomy" id="1802517"/>
    <lineage>
        <taxon>Bacteria</taxon>
        <taxon>Candidatus Woeseibacteriota</taxon>
    </lineage>
</organism>
<reference evidence="1 2" key="1">
    <citation type="journal article" date="2016" name="Nat. Commun.">
        <title>Thousands of microbial genomes shed light on interconnected biogeochemical processes in an aquifer system.</title>
        <authorList>
            <person name="Anantharaman K."/>
            <person name="Brown C.T."/>
            <person name="Hug L.A."/>
            <person name="Sharon I."/>
            <person name="Castelle C.J."/>
            <person name="Probst A.J."/>
            <person name="Thomas B.C."/>
            <person name="Singh A."/>
            <person name="Wilkins M.J."/>
            <person name="Karaoz U."/>
            <person name="Brodie E.L."/>
            <person name="Williams K.H."/>
            <person name="Hubbard S.S."/>
            <person name="Banfield J.F."/>
        </authorList>
    </citation>
    <scope>NUCLEOTIDE SEQUENCE [LARGE SCALE GENOMIC DNA]</scope>
</reference>
<dbReference type="EMBL" id="MGHD01000018">
    <property type="protein sequence ID" value="OGM59594.1"/>
    <property type="molecule type" value="Genomic_DNA"/>
</dbReference>
<dbReference type="Proteomes" id="UP000176404">
    <property type="component" value="Unassembled WGS sequence"/>
</dbReference>
<name>A0A1F8B6C4_9BACT</name>